<dbReference type="InterPro" id="IPR029144">
    <property type="entry name" value="Thr_synth_N"/>
</dbReference>
<sequence>MQYISTRGGIDPVPFTKAVMMGLADDGGLLLPRTIPRIGSDTFGQWKDLSYPKLAFEIMSRFIDDIPGTDLRDIISRSYATFDTEQVIPIIHQGPLHIMELFHGPTLAFKDVALQFLGNIFEYLLEKDDSVMNILGATSGDTGSAAIYGVRGKERINIFILHPHKRVSKVQEKQMTTVTDSNVFNIAIRGTFDDGQAIVKAIFNDLDFKEKQHLGAINSINWARVLAQVVYYVHACLHISSHENDKATDFSVPTGNFGDIFAGYIAKRMLPEGTIRKLMLATNSNDILSRMVSNGDYSLGDVVATSSPSMDIQSASNFERYLYYLLDKEPNRTNQAMMQFAETGEINLTDFKDQIQRDFITEKATEEDVSTCIRDFYKQYGYIMDPHTAVGVHCALKHQEKGIPVCCLATAHPGKFGDTVEAAIEKPLELPDSIAVLMEENRESRCELMDADRNDIQEFVKKHSKHNC</sequence>
<protein>
    <recommendedName>
        <fullName evidence="3 9">Threonine synthase</fullName>
        <ecNumber evidence="9">4.2.3.1</ecNumber>
    </recommendedName>
</protein>
<dbReference type="CDD" id="cd01560">
    <property type="entry name" value="Thr-synth_2"/>
    <property type="match status" value="1"/>
</dbReference>
<dbReference type="STRING" id="1167006.UWK_00023"/>
<proteinExistence type="inferred from homology"/>
<evidence type="ECO:0000313" key="13">
    <source>
        <dbReference type="Proteomes" id="UP000011721"/>
    </source>
</evidence>
<keyword evidence="6 12" id="KW-0456">Lyase</keyword>
<evidence type="ECO:0000256" key="10">
    <source>
        <dbReference type="PIRSR" id="PIRSR604450-51"/>
    </source>
</evidence>
<accession>M1PJD9</accession>
<evidence type="ECO:0000256" key="3">
    <source>
        <dbReference type="ARBA" id="ARBA00018679"/>
    </source>
</evidence>
<comment type="pathway">
    <text evidence="7">Amino-acid biosynthesis.</text>
</comment>
<dbReference type="NCBIfam" id="TIGR00260">
    <property type="entry name" value="thrC"/>
    <property type="match status" value="1"/>
</dbReference>
<dbReference type="InterPro" id="IPR000634">
    <property type="entry name" value="Ser/Thr_deHydtase_PyrdxlP-BS"/>
</dbReference>
<dbReference type="FunFam" id="3.90.1380.10:FF:000003">
    <property type="entry name" value="THR4p Threonine synthase"/>
    <property type="match status" value="1"/>
</dbReference>
<organism evidence="12 13">
    <name type="scientific">Desulfocapsa sulfexigens (strain DSM 10523 / SB164P1)</name>
    <dbReference type="NCBI Taxonomy" id="1167006"/>
    <lineage>
        <taxon>Bacteria</taxon>
        <taxon>Pseudomonadati</taxon>
        <taxon>Thermodesulfobacteriota</taxon>
        <taxon>Desulfobulbia</taxon>
        <taxon>Desulfobulbales</taxon>
        <taxon>Desulfocapsaceae</taxon>
        <taxon>Desulfocapsa</taxon>
    </lineage>
</organism>
<dbReference type="InterPro" id="IPR036052">
    <property type="entry name" value="TrpB-like_PALP_sf"/>
</dbReference>
<comment type="catalytic activity">
    <reaction evidence="8">
        <text>O-phospho-L-homoserine + H2O = L-threonine + phosphate</text>
        <dbReference type="Rhea" id="RHEA:10840"/>
        <dbReference type="ChEBI" id="CHEBI:15377"/>
        <dbReference type="ChEBI" id="CHEBI:43474"/>
        <dbReference type="ChEBI" id="CHEBI:57590"/>
        <dbReference type="ChEBI" id="CHEBI:57926"/>
        <dbReference type="EC" id="4.2.3.1"/>
    </reaction>
</comment>
<dbReference type="EC" id="4.2.3.1" evidence="9"/>
<dbReference type="InterPro" id="IPR004450">
    <property type="entry name" value="Thr_synthase-like"/>
</dbReference>
<evidence type="ECO:0000256" key="6">
    <source>
        <dbReference type="ARBA" id="ARBA00023239"/>
    </source>
</evidence>
<dbReference type="EMBL" id="CP003985">
    <property type="protein sequence ID" value="AGF76611.1"/>
    <property type="molecule type" value="Genomic_DNA"/>
</dbReference>
<dbReference type="Gene3D" id="3.40.50.1100">
    <property type="match status" value="2"/>
</dbReference>
<dbReference type="RefSeq" id="WP_015402310.1">
    <property type="nucleotide sequence ID" value="NC_020304.1"/>
</dbReference>
<feature type="modified residue" description="N6-(pyridoxal phosphate)lysine" evidence="10">
    <location>
        <position position="110"/>
    </location>
</feature>
<evidence type="ECO:0000256" key="5">
    <source>
        <dbReference type="ARBA" id="ARBA00022898"/>
    </source>
</evidence>
<keyword evidence="5 10" id="KW-0663">Pyridoxal phosphate</keyword>
<dbReference type="HOGENOM" id="CLU_015170_1_0_7"/>
<dbReference type="Pfam" id="PF14821">
    <property type="entry name" value="Thr_synth_N"/>
    <property type="match status" value="1"/>
</dbReference>
<dbReference type="GO" id="GO:0004795">
    <property type="term" value="F:threonine synthase activity"/>
    <property type="evidence" value="ECO:0007669"/>
    <property type="project" value="UniProtKB-UniRule"/>
</dbReference>
<dbReference type="SUPFAM" id="SSF53686">
    <property type="entry name" value="Tryptophan synthase beta subunit-like PLP-dependent enzymes"/>
    <property type="match status" value="1"/>
</dbReference>
<gene>
    <name evidence="12" type="ordered locus">UWK_00023</name>
</gene>
<feature type="domain" description="Threonine synthase N-terminal" evidence="11">
    <location>
        <begin position="2"/>
        <end position="79"/>
    </location>
</feature>
<dbReference type="InterPro" id="IPR051166">
    <property type="entry name" value="Threonine_Synthase"/>
</dbReference>
<dbReference type="Proteomes" id="UP000011721">
    <property type="component" value="Chromosome"/>
</dbReference>
<keyword evidence="4" id="KW-0028">Amino-acid biosynthesis</keyword>
<name>M1PJD9_DESSD</name>
<comment type="cofactor">
    <cofactor evidence="1 10">
        <name>pyridoxal 5'-phosphate</name>
        <dbReference type="ChEBI" id="CHEBI:597326"/>
    </cofactor>
</comment>
<dbReference type="eggNOG" id="COG0498">
    <property type="taxonomic scope" value="Bacteria"/>
</dbReference>
<keyword evidence="13" id="KW-1185">Reference proteome</keyword>
<dbReference type="UniPathway" id="UPA00050">
    <property type="reaction ID" value="UER00065"/>
</dbReference>
<evidence type="ECO:0000256" key="1">
    <source>
        <dbReference type="ARBA" id="ARBA00001933"/>
    </source>
</evidence>
<dbReference type="Gene3D" id="3.90.1380.10">
    <property type="entry name" value="Threonine synthase, N-terminal domain"/>
    <property type="match status" value="1"/>
</dbReference>
<comment type="similarity">
    <text evidence="2">Belongs to the threonine synthase family.</text>
</comment>
<evidence type="ECO:0000256" key="9">
    <source>
        <dbReference type="NCBIfam" id="TIGR00260"/>
    </source>
</evidence>
<dbReference type="KEGG" id="dsf:UWK_00023"/>
<dbReference type="GO" id="GO:0009088">
    <property type="term" value="P:threonine biosynthetic process"/>
    <property type="evidence" value="ECO:0007669"/>
    <property type="project" value="UniProtKB-UniRule"/>
</dbReference>
<dbReference type="PATRIC" id="fig|1167006.5.peg.21"/>
<dbReference type="PROSITE" id="PS00165">
    <property type="entry name" value="DEHYDRATASE_SER_THR"/>
    <property type="match status" value="1"/>
</dbReference>
<dbReference type="InterPro" id="IPR037158">
    <property type="entry name" value="Thr_synth_N_sf"/>
</dbReference>
<dbReference type="PANTHER" id="PTHR42690:SF1">
    <property type="entry name" value="THREONINE SYNTHASE-LIKE 2"/>
    <property type="match status" value="1"/>
</dbReference>
<evidence type="ECO:0000256" key="2">
    <source>
        <dbReference type="ARBA" id="ARBA00005517"/>
    </source>
</evidence>
<evidence type="ECO:0000256" key="7">
    <source>
        <dbReference type="ARBA" id="ARBA00029440"/>
    </source>
</evidence>
<evidence type="ECO:0000313" key="12">
    <source>
        <dbReference type="EMBL" id="AGF76611.1"/>
    </source>
</evidence>
<dbReference type="PANTHER" id="PTHR42690">
    <property type="entry name" value="THREONINE SYNTHASE FAMILY MEMBER"/>
    <property type="match status" value="1"/>
</dbReference>
<dbReference type="OrthoDB" id="9763107at2"/>
<dbReference type="AlphaFoldDB" id="M1PJD9"/>
<evidence type="ECO:0000256" key="4">
    <source>
        <dbReference type="ARBA" id="ARBA00022605"/>
    </source>
</evidence>
<dbReference type="Pfam" id="PF24857">
    <property type="entry name" value="THR4_C"/>
    <property type="match status" value="1"/>
</dbReference>
<dbReference type="GO" id="GO:0030170">
    <property type="term" value="F:pyridoxal phosphate binding"/>
    <property type="evidence" value="ECO:0007669"/>
    <property type="project" value="InterPro"/>
</dbReference>
<evidence type="ECO:0000259" key="11">
    <source>
        <dbReference type="Pfam" id="PF14821"/>
    </source>
</evidence>
<reference evidence="13" key="1">
    <citation type="journal article" date="2013" name="Stand. Genomic Sci.">
        <title>Complete genome sequence of Desulfocapsa sulfexigens, a marine deltaproteobacterium specialized in disproportionating inorganic sulfur compounds.</title>
        <authorList>
            <person name="Finster K.W."/>
            <person name="Kjeldsen K.U."/>
            <person name="Kube M."/>
            <person name="Reinhardt R."/>
            <person name="Mussmann M."/>
            <person name="Amann R."/>
            <person name="Schreiber L."/>
        </authorList>
    </citation>
    <scope>NUCLEOTIDE SEQUENCE [LARGE SCALE GENOMIC DNA]</scope>
    <source>
        <strain evidence="13">DSM 10523 / SB164P1</strain>
    </source>
</reference>
<evidence type="ECO:0000256" key="8">
    <source>
        <dbReference type="ARBA" id="ARBA00049144"/>
    </source>
</evidence>